<dbReference type="SUPFAM" id="SSF56436">
    <property type="entry name" value="C-type lectin-like"/>
    <property type="match status" value="1"/>
</dbReference>
<sequence>LMTLRSVSLIQRSKKVSWSFFACSDYVLLLHFLHFGSLSPLLNFTSRGFDKLSHQCINKTGSSIDQSHAIKRAASCPSGWTANNGRCFLYVPTEMTWADAEKNCLYHGGNLVSVHSFEEHHVIQSMILKLTHAYPLTWIGGSDAEQEGTWFWSDGTAFRLHHWAPGQPDNMAANKALAHCLLMNSGVYNPCSYKKPSVCAKKQ</sequence>
<reference evidence="2" key="3">
    <citation type="submission" date="2025-09" db="UniProtKB">
        <authorList>
            <consortium name="Ensembl"/>
        </authorList>
    </citation>
    <scope>IDENTIFICATION</scope>
</reference>
<keyword evidence="3" id="KW-1185">Reference proteome</keyword>
<dbReference type="InterPro" id="IPR050111">
    <property type="entry name" value="C-type_lectin/snaclec_domain"/>
</dbReference>
<proteinExistence type="predicted"/>
<dbReference type="OrthoDB" id="441660at2759"/>
<dbReference type="Ensembl" id="ENSATET00000064753.1">
    <property type="protein sequence ID" value="ENSATEP00000053799.1"/>
    <property type="gene ID" value="ENSATEG00000015485.2"/>
</dbReference>
<evidence type="ECO:0000259" key="1">
    <source>
        <dbReference type="PROSITE" id="PS50041"/>
    </source>
</evidence>
<evidence type="ECO:0000313" key="2">
    <source>
        <dbReference type="Ensembl" id="ENSATEP00000053799.1"/>
    </source>
</evidence>
<dbReference type="PROSITE" id="PS50041">
    <property type="entry name" value="C_TYPE_LECTIN_2"/>
    <property type="match status" value="1"/>
</dbReference>
<dbReference type="Gene3D" id="3.10.100.10">
    <property type="entry name" value="Mannose-Binding Protein A, subunit A"/>
    <property type="match status" value="1"/>
</dbReference>
<dbReference type="Proteomes" id="UP000265040">
    <property type="component" value="Chromosome 18"/>
</dbReference>
<dbReference type="AlphaFoldDB" id="A0A7N6FDK8"/>
<dbReference type="GeneTree" id="ENSGT00940000162818"/>
<dbReference type="CDD" id="cd00037">
    <property type="entry name" value="CLECT"/>
    <property type="match status" value="1"/>
</dbReference>
<feature type="domain" description="C-type lectin" evidence="1">
    <location>
        <begin position="83"/>
        <end position="200"/>
    </location>
</feature>
<dbReference type="SMART" id="SM00034">
    <property type="entry name" value="CLECT"/>
    <property type="match status" value="1"/>
</dbReference>
<dbReference type="InParanoid" id="A0A7N6FDK8"/>
<reference evidence="2" key="1">
    <citation type="submission" date="2021-04" db="EMBL/GenBank/DDBJ databases">
        <authorList>
            <consortium name="Wellcome Sanger Institute Data Sharing"/>
        </authorList>
    </citation>
    <scope>NUCLEOTIDE SEQUENCE [LARGE SCALE GENOMIC DNA]</scope>
</reference>
<dbReference type="FunCoup" id="A0A7N6FDK8">
    <property type="interactions" value="810"/>
</dbReference>
<evidence type="ECO:0000313" key="3">
    <source>
        <dbReference type="Proteomes" id="UP000265040"/>
    </source>
</evidence>
<dbReference type="InterPro" id="IPR016187">
    <property type="entry name" value="CTDL_fold"/>
</dbReference>
<dbReference type="InterPro" id="IPR001304">
    <property type="entry name" value="C-type_lectin-like"/>
</dbReference>
<accession>A0A7N6FDK8</accession>
<protein>
    <recommendedName>
        <fullName evidence="1">C-type lectin domain-containing protein</fullName>
    </recommendedName>
</protein>
<dbReference type="InterPro" id="IPR016186">
    <property type="entry name" value="C-type_lectin-like/link_sf"/>
</dbReference>
<dbReference type="PANTHER" id="PTHR22803">
    <property type="entry name" value="MANNOSE, PHOSPHOLIPASE, LECTIN RECEPTOR RELATED"/>
    <property type="match status" value="1"/>
</dbReference>
<name>A0A7N6FDK8_ANATE</name>
<reference evidence="2" key="2">
    <citation type="submission" date="2025-08" db="UniProtKB">
        <authorList>
            <consortium name="Ensembl"/>
        </authorList>
    </citation>
    <scope>IDENTIFICATION</scope>
</reference>
<dbReference type="Pfam" id="PF00059">
    <property type="entry name" value="Lectin_C"/>
    <property type="match status" value="1"/>
</dbReference>
<organism evidence="2 3">
    <name type="scientific">Anabas testudineus</name>
    <name type="common">Climbing perch</name>
    <name type="synonym">Anthias testudineus</name>
    <dbReference type="NCBI Taxonomy" id="64144"/>
    <lineage>
        <taxon>Eukaryota</taxon>
        <taxon>Metazoa</taxon>
        <taxon>Chordata</taxon>
        <taxon>Craniata</taxon>
        <taxon>Vertebrata</taxon>
        <taxon>Euteleostomi</taxon>
        <taxon>Actinopterygii</taxon>
        <taxon>Neopterygii</taxon>
        <taxon>Teleostei</taxon>
        <taxon>Neoteleostei</taxon>
        <taxon>Acanthomorphata</taxon>
        <taxon>Anabantaria</taxon>
        <taxon>Anabantiformes</taxon>
        <taxon>Anabantoidei</taxon>
        <taxon>Anabantidae</taxon>
        <taxon>Anabas</taxon>
    </lineage>
</organism>